<dbReference type="InterPro" id="IPR010730">
    <property type="entry name" value="HET"/>
</dbReference>
<evidence type="ECO:0000313" key="2">
    <source>
        <dbReference type="EMBL" id="KAE8312198.1"/>
    </source>
</evidence>
<dbReference type="Proteomes" id="UP000325433">
    <property type="component" value="Unassembled WGS sequence"/>
</dbReference>
<dbReference type="Pfam" id="PF06985">
    <property type="entry name" value="HET"/>
    <property type="match status" value="1"/>
</dbReference>
<dbReference type="PANTHER" id="PTHR24148">
    <property type="entry name" value="ANKYRIN REPEAT DOMAIN-CONTAINING PROTEIN 39 HOMOLOG-RELATED"/>
    <property type="match status" value="1"/>
</dbReference>
<accession>A0A5N6VVC0</accession>
<proteinExistence type="predicted"/>
<name>A0A5N6VVC0_9EURO</name>
<dbReference type="AlphaFoldDB" id="A0A5N6VVC0"/>
<reference evidence="3" key="1">
    <citation type="submission" date="2019-04" db="EMBL/GenBank/DDBJ databases">
        <title>Friends and foes A comparative genomics studyof 23 Aspergillus species from section Flavi.</title>
        <authorList>
            <consortium name="DOE Joint Genome Institute"/>
            <person name="Kjaerbolling I."/>
            <person name="Vesth T."/>
            <person name="Frisvad J.C."/>
            <person name="Nybo J.L."/>
            <person name="Theobald S."/>
            <person name="Kildgaard S."/>
            <person name="Isbrandt T."/>
            <person name="Kuo A."/>
            <person name="Sato A."/>
            <person name="Lyhne E.K."/>
            <person name="Kogle M.E."/>
            <person name="Wiebenga A."/>
            <person name="Kun R.S."/>
            <person name="Lubbers R.J."/>
            <person name="Makela M.R."/>
            <person name="Barry K."/>
            <person name="Chovatia M."/>
            <person name="Clum A."/>
            <person name="Daum C."/>
            <person name="Haridas S."/>
            <person name="He G."/>
            <person name="LaButti K."/>
            <person name="Lipzen A."/>
            <person name="Mondo S."/>
            <person name="Riley R."/>
            <person name="Salamov A."/>
            <person name="Simmons B.A."/>
            <person name="Magnuson J.K."/>
            <person name="Henrissat B."/>
            <person name="Mortensen U.H."/>
            <person name="Larsen T.O."/>
            <person name="Devries R.P."/>
            <person name="Grigoriev I.V."/>
            <person name="Machida M."/>
            <person name="Baker S.E."/>
            <person name="Andersen M.R."/>
        </authorList>
    </citation>
    <scope>NUCLEOTIDE SEQUENCE [LARGE SCALE GENOMIC DNA]</scope>
    <source>
        <strain evidence="3">CBS 130015</strain>
    </source>
</reference>
<gene>
    <name evidence="2" type="ORF">BDV41DRAFT_539457</name>
</gene>
<keyword evidence="3" id="KW-1185">Reference proteome</keyword>
<evidence type="ECO:0000313" key="3">
    <source>
        <dbReference type="Proteomes" id="UP000325433"/>
    </source>
</evidence>
<dbReference type="InterPro" id="IPR052895">
    <property type="entry name" value="HetReg/Transcr_Mod"/>
</dbReference>
<evidence type="ECO:0000259" key="1">
    <source>
        <dbReference type="Pfam" id="PF06985"/>
    </source>
</evidence>
<dbReference type="PANTHER" id="PTHR24148:SF73">
    <property type="entry name" value="HET DOMAIN PROTEIN (AFU_ORTHOLOGUE AFUA_8G01020)"/>
    <property type="match status" value="1"/>
</dbReference>
<dbReference type="EMBL" id="ML738335">
    <property type="protein sequence ID" value="KAE8312198.1"/>
    <property type="molecule type" value="Genomic_DNA"/>
</dbReference>
<feature type="domain" description="Heterokaryon incompatibility" evidence="1">
    <location>
        <begin position="52"/>
        <end position="114"/>
    </location>
</feature>
<organism evidence="2 3">
    <name type="scientific">Aspergillus transmontanensis</name>
    <dbReference type="NCBI Taxonomy" id="1034304"/>
    <lineage>
        <taxon>Eukaryota</taxon>
        <taxon>Fungi</taxon>
        <taxon>Dikarya</taxon>
        <taxon>Ascomycota</taxon>
        <taxon>Pezizomycotina</taxon>
        <taxon>Eurotiomycetes</taxon>
        <taxon>Eurotiomycetidae</taxon>
        <taxon>Eurotiales</taxon>
        <taxon>Aspergillaceae</taxon>
        <taxon>Aspergillus</taxon>
        <taxon>Aspergillus subgen. Circumdati</taxon>
    </lineage>
</organism>
<protein>
    <recommendedName>
        <fullName evidence="1">Heterokaryon incompatibility domain-containing protein</fullName>
    </recommendedName>
</protein>
<sequence>MALRSESLYQPLDPSKSEIRLLKLHPRQADRHEESLQLTMFTTSSKKCEQKYFALLYVWGEDISNNPITINGHSVPVTENLLDFLLHYRDLTEANKVQEFADMPFWVDAICMHQ</sequence>